<evidence type="ECO:0000256" key="2">
    <source>
        <dbReference type="ARBA" id="ARBA00022801"/>
    </source>
</evidence>
<dbReference type="PANTHER" id="PTHR43309:SF5">
    <property type="entry name" value="5-OXOPROLINASE SUBUNIT C"/>
    <property type="match status" value="1"/>
</dbReference>
<dbReference type="EMBL" id="FWWR01000009">
    <property type="protein sequence ID" value="SMB88429.1"/>
    <property type="molecule type" value="Genomic_DNA"/>
</dbReference>
<dbReference type="GO" id="GO:0016787">
    <property type="term" value="F:hydrolase activity"/>
    <property type="evidence" value="ECO:0007669"/>
    <property type="project" value="UniProtKB-KW"/>
</dbReference>
<dbReference type="Pfam" id="PF02626">
    <property type="entry name" value="CT_A_B"/>
    <property type="match status" value="1"/>
</dbReference>
<dbReference type="AlphaFoldDB" id="A0A1W1V4V1"/>
<dbReference type="PANTHER" id="PTHR43309">
    <property type="entry name" value="5-OXOPROLINASE SUBUNIT C"/>
    <property type="match status" value="1"/>
</dbReference>
<proteinExistence type="predicted"/>
<dbReference type="InterPro" id="IPR029000">
    <property type="entry name" value="Cyclophilin-like_dom_sf"/>
</dbReference>
<dbReference type="Proteomes" id="UP000192368">
    <property type="component" value="Unassembled WGS sequence"/>
</dbReference>
<name>A0A1W1V4V1_PEPAS</name>
<dbReference type="STRING" id="573058.SAMN00017477_1405"/>
<sequence>MAKIEVVMGGILTTVQDFGRIGYQKFGIGQAGVMDEYSYELSNILVGNKSTEAVLEITYLGPTLKTDEDITFAVTGADVTPKIDGVEVAMYETHELKAGSTLSFGKLKSGMRAYLAFAGEIGVDELNGSKSTLIKSKIGGYQGRALKPKDEFEILNKREFVKKVIPEKYRPVMSQFAVLRAVLGPQDDYFTEKGIKKFFKSGGYTITKNADRMGIRLDGSPLEFKKGADIISDGTVKGSVQVPADGKPIVLMADRQTTGGYTKIATVVTPDICKLSQMAPDGKILFQQVSIEEAQEIYRKYREKIEEIRNLV</sequence>
<evidence type="ECO:0000313" key="6">
    <source>
        <dbReference type="Proteomes" id="UP000192368"/>
    </source>
</evidence>
<dbReference type="RefSeq" id="WP_084230947.1">
    <property type="nucleotide sequence ID" value="NZ_FWWR01000009.1"/>
</dbReference>
<dbReference type="InterPro" id="IPR003778">
    <property type="entry name" value="CT_A_B"/>
</dbReference>
<protein>
    <submittedName>
        <fullName evidence="5">Biotin-dependent carboxylase uncharacterized domain-containing protein</fullName>
    </submittedName>
</protein>
<keyword evidence="3" id="KW-0067">ATP-binding</keyword>
<dbReference type="NCBIfam" id="TIGR00724">
    <property type="entry name" value="urea_amlyse_rel"/>
    <property type="match status" value="1"/>
</dbReference>
<feature type="domain" description="Carboxyltransferase" evidence="4">
    <location>
        <begin position="25"/>
        <end position="305"/>
    </location>
</feature>
<dbReference type="Gene3D" id="2.40.100.10">
    <property type="entry name" value="Cyclophilin-like"/>
    <property type="match status" value="1"/>
</dbReference>
<keyword evidence="6" id="KW-1185">Reference proteome</keyword>
<dbReference type="GO" id="GO:0005524">
    <property type="term" value="F:ATP binding"/>
    <property type="evidence" value="ECO:0007669"/>
    <property type="project" value="UniProtKB-KW"/>
</dbReference>
<evidence type="ECO:0000259" key="4">
    <source>
        <dbReference type="SMART" id="SM00797"/>
    </source>
</evidence>
<gene>
    <name evidence="5" type="ORF">SAMN00017477_1405</name>
</gene>
<keyword evidence="2" id="KW-0378">Hydrolase</keyword>
<evidence type="ECO:0000256" key="1">
    <source>
        <dbReference type="ARBA" id="ARBA00022741"/>
    </source>
</evidence>
<organism evidence="5 6">
    <name type="scientific">Peptoniphilus asaccharolyticus DSM 20463</name>
    <dbReference type="NCBI Taxonomy" id="573058"/>
    <lineage>
        <taxon>Bacteria</taxon>
        <taxon>Bacillati</taxon>
        <taxon>Bacillota</taxon>
        <taxon>Tissierellia</taxon>
        <taxon>Tissierellales</taxon>
        <taxon>Peptoniphilaceae</taxon>
        <taxon>Peptoniphilus</taxon>
    </lineage>
</organism>
<reference evidence="6" key="1">
    <citation type="submission" date="2017-04" db="EMBL/GenBank/DDBJ databases">
        <authorList>
            <person name="Varghese N."/>
            <person name="Submissions S."/>
        </authorList>
    </citation>
    <scope>NUCLEOTIDE SEQUENCE [LARGE SCALE GENOMIC DNA]</scope>
    <source>
        <strain evidence="6">DSM 20463</strain>
    </source>
</reference>
<dbReference type="SMART" id="SM00797">
    <property type="entry name" value="AHS2"/>
    <property type="match status" value="1"/>
</dbReference>
<evidence type="ECO:0000256" key="3">
    <source>
        <dbReference type="ARBA" id="ARBA00022840"/>
    </source>
</evidence>
<dbReference type="InterPro" id="IPR052708">
    <property type="entry name" value="PxpC"/>
</dbReference>
<dbReference type="SUPFAM" id="SSF50891">
    <property type="entry name" value="Cyclophilin-like"/>
    <property type="match status" value="1"/>
</dbReference>
<accession>A0A1W1V4V1</accession>
<keyword evidence="1" id="KW-0547">Nucleotide-binding</keyword>
<evidence type="ECO:0000313" key="5">
    <source>
        <dbReference type="EMBL" id="SMB88429.1"/>
    </source>
</evidence>
<dbReference type="OrthoDB" id="9782422at2"/>